<sequence length="437" mass="48386">MALSSTTFKNPSYLQSSLTLLLFFASWGVWWSFFQIWLTDPDSGLGLNGSQVGTIYSVNSAGTLIIMLLYGTLQDRLRIKRHLVVFASAIMTLIGPFAIWVYRPLLESSFLLGVVAGAVVLSAGFMAAAGLLEAFSERLSRTFNYEYGQARMWGSFGYAVVALVAGFLFTVNPALNFWLGSVFGLLCLLVLLFWKSPAVPRDHATTVDPTKAENTPGLREMAGVLRSPALWAMIVFVLLSWTFYTVFDQQMFPEFYTLLFDSPERGQQVYGVLNSVQVFLEAIMLGLVPLLMHRIGVKNTLMLGMLVMFLRILGCAVFDDPVVISFVKMFHAPEVALCILPVFRYFTLHFNPALSATMYMVGFQVASQVGNIILSPMLGALRDGIGYQPTFFVISGIVLIAGIYGLLVLKRDDQYVHGDPFVRRGATAAPSKEKEEV</sequence>
<feature type="transmembrane region" description="Helical" evidence="8">
    <location>
        <begin position="53"/>
        <end position="71"/>
    </location>
</feature>
<comment type="subcellular location">
    <subcellularLocation>
        <location evidence="1">Cell inner membrane</location>
        <topology evidence="1">Multi-pass membrane protein</topology>
    </subcellularLocation>
</comment>
<organism evidence="10 11">
    <name type="scientific">Rothia santali</name>
    <dbReference type="NCBI Taxonomy" id="2949643"/>
    <lineage>
        <taxon>Bacteria</taxon>
        <taxon>Bacillati</taxon>
        <taxon>Actinomycetota</taxon>
        <taxon>Actinomycetes</taxon>
        <taxon>Micrococcales</taxon>
        <taxon>Micrococcaceae</taxon>
        <taxon>Rothia</taxon>
    </lineage>
</organism>
<reference evidence="10" key="1">
    <citation type="submission" date="2022-06" db="EMBL/GenBank/DDBJ databases">
        <title>Rothia sp. isolated from sandalwood seedling.</title>
        <authorList>
            <person name="Tuikhar N."/>
            <person name="Kirdat K."/>
            <person name="Thorat V."/>
            <person name="Swetha P."/>
            <person name="Padma S."/>
            <person name="Sundararaj R."/>
            <person name="Yadav A."/>
        </authorList>
    </citation>
    <scope>NUCLEOTIDE SEQUENCE</scope>
    <source>
        <strain evidence="10">AR01</strain>
    </source>
</reference>
<gene>
    <name evidence="10" type="ORF">NBM05_11790</name>
</gene>
<keyword evidence="3" id="KW-1003">Cell membrane</keyword>
<feature type="transmembrane region" description="Helical" evidence="8">
    <location>
        <begin position="108"/>
        <end position="132"/>
    </location>
</feature>
<feature type="transmembrane region" description="Helical" evidence="8">
    <location>
        <begin position="358"/>
        <end position="378"/>
    </location>
</feature>
<dbReference type="InterPro" id="IPR000576">
    <property type="entry name" value="LacY/RafB_perm_fam"/>
</dbReference>
<dbReference type="NCBIfam" id="TIGR00882">
    <property type="entry name" value="2A0105"/>
    <property type="match status" value="1"/>
</dbReference>
<keyword evidence="4" id="KW-0997">Cell inner membrane</keyword>
<dbReference type="PANTHER" id="PTHR23522:SF10">
    <property type="entry name" value="3-PHENYLPROPIONIC ACID TRANSPORTER-RELATED"/>
    <property type="match status" value="1"/>
</dbReference>
<feature type="transmembrane region" description="Helical" evidence="8">
    <location>
        <begin position="153"/>
        <end position="171"/>
    </location>
</feature>
<evidence type="ECO:0000313" key="11">
    <source>
        <dbReference type="Proteomes" id="UP001139502"/>
    </source>
</evidence>
<name>A0A9X2HG02_9MICC</name>
<dbReference type="RefSeq" id="WP_254167637.1">
    <property type="nucleotide sequence ID" value="NZ_JANAFB010000032.1"/>
</dbReference>
<dbReference type="SUPFAM" id="SSF103473">
    <property type="entry name" value="MFS general substrate transporter"/>
    <property type="match status" value="1"/>
</dbReference>
<keyword evidence="7 8" id="KW-0472">Membrane</keyword>
<evidence type="ECO:0000256" key="4">
    <source>
        <dbReference type="ARBA" id="ARBA00022519"/>
    </source>
</evidence>
<feature type="transmembrane region" description="Helical" evidence="8">
    <location>
        <begin position="325"/>
        <end position="346"/>
    </location>
</feature>
<evidence type="ECO:0000256" key="8">
    <source>
        <dbReference type="SAM" id="Phobius"/>
    </source>
</evidence>
<keyword evidence="6 8" id="KW-1133">Transmembrane helix</keyword>
<dbReference type="PRINTS" id="PR00174">
    <property type="entry name" value="LACYSMPORT"/>
</dbReference>
<dbReference type="GO" id="GO:0015528">
    <property type="term" value="F:lactose:proton symporter activity"/>
    <property type="evidence" value="ECO:0007669"/>
    <property type="project" value="TreeGrafter"/>
</dbReference>
<evidence type="ECO:0000256" key="2">
    <source>
        <dbReference type="ARBA" id="ARBA00022448"/>
    </source>
</evidence>
<dbReference type="AlphaFoldDB" id="A0A9X2HG02"/>
<keyword evidence="2" id="KW-0813">Transport</keyword>
<dbReference type="EMBL" id="JANAFB010000032">
    <property type="protein sequence ID" value="MCP3426664.1"/>
    <property type="molecule type" value="Genomic_DNA"/>
</dbReference>
<dbReference type="Gene3D" id="1.20.1250.20">
    <property type="entry name" value="MFS general substrate transporter like domains"/>
    <property type="match status" value="2"/>
</dbReference>
<comment type="caution">
    <text evidence="10">The sequence shown here is derived from an EMBL/GenBank/DDBJ whole genome shotgun (WGS) entry which is preliminary data.</text>
</comment>
<keyword evidence="5 8" id="KW-0812">Transmembrane</keyword>
<keyword evidence="11" id="KW-1185">Reference proteome</keyword>
<evidence type="ECO:0000256" key="1">
    <source>
        <dbReference type="ARBA" id="ARBA00004429"/>
    </source>
</evidence>
<evidence type="ECO:0000256" key="6">
    <source>
        <dbReference type="ARBA" id="ARBA00022989"/>
    </source>
</evidence>
<dbReference type="PROSITE" id="PS50850">
    <property type="entry name" value="MFS"/>
    <property type="match status" value="1"/>
</dbReference>
<dbReference type="NCBIfam" id="NF007077">
    <property type="entry name" value="PRK09528.1"/>
    <property type="match status" value="1"/>
</dbReference>
<feature type="transmembrane region" description="Helical" evidence="8">
    <location>
        <begin position="390"/>
        <end position="409"/>
    </location>
</feature>
<accession>A0A9X2HG02</accession>
<evidence type="ECO:0000256" key="7">
    <source>
        <dbReference type="ARBA" id="ARBA00023136"/>
    </source>
</evidence>
<evidence type="ECO:0000256" key="5">
    <source>
        <dbReference type="ARBA" id="ARBA00022692"/>
    </source>
</evidence>
<evidence type="ECO:0000313" key="10">
    <source>
        <dbReference type="EMBL" id="MCP3426664.1"/>
    </source>
</evidence>
<dbReference type="Proteomes" id="UP001139502">
    <property type="component" value="Unassembled WGS sequence"/>
</dbReference>
<feature type="transmembrane region" description="Helical" evidence="8">
    <location>
        <begin position="300"/>
        <end position="319"/>
    </location>
</feature>
<evidence type="ECO:0000256" key="3">
    <source>
        <dbReference type="ARBA" id="ARBA00022475"/>
    </source>
</evidence>
<dbReference type="InterPro" id="IPR020846">
    <property type="entry name" value="MFS_dom"/>
</dbReference>
<dbReference type="GO" id="GO:0030395">
    <property type="term" value="F:lactose binding"/>
    <property type="evidence" value="ECO:0007669"/>
    <property type="project" value="TreeGrafter"/>
</dbReference>
<evidence type="ECO:0000259" key="9">
    <source>
        <dbReference type="PROSITE" id="PS50850"/>
    </source>
</evidence>
<dbReference type="Pfam" id="PF01306">
    <property type="entry name" value="LacY_symp"/>
    <property type="match status" value="1"/>
</dbReference>
<feature type="transmembrane region" description="Helical" evidence="8">
    <location>
        <begin position="229"/>
        <end position="247"/>
    </location>
</feature>
<feature type="transmembrane region" description="Helical" evidence="8">
    <location>
        <begin position="177"/>
        <end position="194"/>
    </location>
</feature>
<feature type="domain" description="Major facilitator superfamily (MFS) profile" evidence="9">
    <location>
        <begin position="12"/>
        <end position="413"/>
    </location>
</feature>
<proteinExistence type="predicted"/>
<feature type="transmembrane region" description="Helical" evidence="8">
    <location>
        <begin position="12"/>
        <end position="33"/>
    </location>
</feature>
<dbReference type="GO" id="GO:0005886">
    <property type="term" value="C:plasma membrane"/>
    <property type="evidence" value="ECO:0007669"/>
    <property type="project" value="UniProtKB-SubCell"/>
</dbReference>
<dbReference type="PANTHER" id="PTHR23522">
    <property type="entry name" value="BLL5896 PROTEIN"/>
    <property type="match status" value="1"/>
</dbReference>
<feature type="transmembrane region" description="Helical" evidence="8">
    <location>
        <begin position="83"/>
        <end position="102"/>
    </location>
</feature>
<dbReference type="InterPro" id="IPR036259">
    <property type="entry name" value="MFS_trans_sf"/>
</dbReference>
<protein>
    <submittedName>
        <fullName evidence="10">MFS transporter</fullName>
    </submittedName>
</protein>
<feature type="transmembrane region" description="Helical" evidence="8">
    <location>
        <begin position="267"/>
        <end position="288"/>
    </location>
</feature>